<dbReference type="Pfam" id="PF03770">
    <property type="entry name" value="IPK"/>
    <property type="match status" value="1"/>
</dbReference>
<protein>
    <recommendedName>
        <fullName evidence="8">Kinase</fullName>
        <ecNumber evidence="8">2.7.-.-</ecNumber>
    </recommendedName>
</protein>
<evidence type="ECO:0000256" key="4">
    <source>
        <dbReference type="ARBA" id="ARBA00022777"/>
    </source>
</evidence>
<evidence type="ECO:0000256" key="6">
    <source>
        <dbReference type="ARBA" id="ARBA00036164"/>
    </source>
</evidence>
<dbReference type="AlphaFoldDB" id="A0AAN5CPN4"/>
<dbReference type="EC" id="2.7.-.-" evidence="8"/>
<evidence type="ECO:0000256" key="3">
    <source>
        <dbReference type="ARBA" id="ARBA00022741"/>
    </source>
</evidence>
<dbReference type="PANTHER" id="PTHR12400:SF51">
    <property type="entry name" value="INOSITOL POLYPHOSPHATE MULTIKINASE"/>
    <property type="match status" value="1"/>
</dbReference>
<dbReference type="PANTHER" id="PTHR12400">
    <property type="entry name" value="INOSITOL POLYPHOSPHATE KINASE"/>
    <property type="match status" value="1"/>
</dbReference>
<comment type="catalytic activity">
    <reaction evidence="6">
        <text>1D-myo-inositol 1,4,5-trisphosphate + 2 ATP = 1D-myo-inositol 1,3,4,5,6-pentakisphosphate + 2 ADP + 2 H(+)</text>
        <dbReference type="Rhea" id="RHEA:32359"/>
        <dbReference type="ChEBI" id="CHEBI:15378"/>
        <dbReference type="ChEBI" id="CHEBI:30616"/>
        <dbReference type="ChEBI" id="CHEBI:57733"/>
        <dbReference type="ChEBI" id="CHEBI:203600"/>
        <dbReference type="ChEBI" id="CHEBI:456216"/>
        <dbReference type="EC" id="2.7.1.151"/>
    </reaction>
</comment>
<evidence type="ECO:0000313" key="9">
    <source>
        <dbReference type="EMBL" id="GMR48341.1"/>
    </source>
</evidence>
<comment type="caution">
    <text evidence="9">The sequence shown here is derived from an EMBL/GenBank/DDBJ whole genome shotgun (WGS) entry which is preliminary data.</text>
</comment>
<dbReference type="GO" id="GO:0032958">
    <property type="term" value="P:inositol phosphate biosynthetic process"/>
    <property type="evidence" value="ECO:0007669"/>
    <property type="project" value="InterPro"/>
</dbReference>
<name>A0AAN5CPN4_9BILA</name>
<keyword evidence="3" id="KW-0547">Nucleotide-binding</keyword>
<dbReference type="GO" id="GO:0005524">
    <property type="term" value="F:ATP binding"/>
    <property type="evidence" value="ECO:0007669"/>
    <property type="project" value="UniProtKB-KW"/>
</dbReference>
<feature type="non-terminal residue" evidence="9">
    <location>
        <position position="1"/>
    </location>
</feature>
<gene>
    <name evidence="9" type="ORF">PMAYCL1PPCAC_18536</name>
</gene>
<proteinExistence type="inferred from homology"/>
<organism evidence="9 10">
    <name type="scientific">Pristionchus mayeri</name>
    <dbReference type="NCBI Taxonomy" id="1317129"/>
    <lineage>
        <taxon>Eukaryota</taxon>
        <taxon>Metazoa</taxon>
        <taxon>Ecdysozoa</taxon>
        <taxon>Nematoda</taxon>
        <taxon>Chromadorea</taxon>
        <taxon>Rhabditida</taxon>
        <taxon>Rhabditina</taxon>
        <taxon>Diplogasteromorpha</taxon>
        <taxon>Diplogasteroidea</taxon>
        <taxon>Neodiplogasteridae</taxon>
        <taxon>Pristionchus</taxon>
    </lineage>
</organism>
<dbReference type="GO" id="GO:0005737">
    <property type="term" value="C:cytoplasm"/>
    <property type="evidence" value="ECO:0007669"/>
    <property type="project" value="TreeGrafter"/>
</dbReference>
<evidence type="ECO:0000256" key="8">
    <source>
        <dbReference type="RuleBase" id="RU363090"/>
    </source>
</evidence>
<reference evidence="10" key="1">
    <citation type="submission" date="2022-10" db="EMBL/GenBank/DDBJ databases">
        <title>Genome assembly of Pristionchus species.</title>
        <authorList>
            <person name="Yoshida K."/>
            <person name="Sommer R.J."/>
        </authorList>
    </citation>
    <scope>NUCLEOTIDE SEQUENCE [LARGE SCALE GENOMIC DNA]</scope>
    <source>
        <strain evidence="10">RS5460</strain>
    </source>
</reference>
<dbReference type="Gene3D" id="3.30.470.160">
    <property type="entry name" value="Inositol polyphosphate kinase"/>
    <property type="match status" value="1"/>
</dbReference>
<accession>A0AAN5CPN4</accession>
<dbReference type="InterPro" id="IPR038286">
    <property type="entry name" value="IPK_sf"/>
</dbReference>
<keyword evidence="2 8" id="KW-0808">Transferase</keyword>
<evidence type="ECO:0000256" key="1">
    <source>
        <dbReference type="ARBA" id="ARBA00007374"/>
    </source>
</evidence>
<dbReference type="GO" id="GO:0051765">
    <property type="term" value="F:inositol tetrakisphosphate kinase activity"/>
    <property type="evidence" value="ECO:0007669"/>
    <property type="project" value="TreeGrafter"/>
</dbReference>
<keyword evidence="4 8" id="KW-0418">Kinase</keyword>
<comment type="similarity">
    <text evidence="1 8">Belongs to the inositol phosphokinase (IPK) family.</text>
</comment>
<evidence type="ECO:0000256" key="7">
    <source>
        <dbReference type="ARBA" id="ARBA00036525"/>
    </source>
</evidence>
<evidence type="ECO:0000256" key="5">
    <source>
        <dbReference type="ARBA" id="ARBA00022840"/>
    </source>
</evidence>
<sequence>IQMSAGDSFAPPRGCEWFADQIAGHLPSIDKRQIGIVKRPGSTVIHKPSQKGSRGEREVNAYHLILRNEGGDEKTRKETANLIQFIPRFHGIEKMTVDGEEHDFLILDDITINYRLPVILDVKMGLVTYDPLASEEKRLAESTKYPPQSILGFRISGYRMHTREGVITRDKEWGKSFDHTTVHLALREYLSARALAEVVPGFVDRLKDIALWFETQRILHFYSSSLLLIYEAAPSLPPSIDIRLIDFSHTYPANGEPDSNYIPGLAKLLEILKSLCLSKQ</sequence>
<dbReference type="GO" id="GO:0005634">
    <property type="term" value="C:nucleus"/>
    <property type="evidence" value="ECO:0007669"/>
    <property type="project" value="TreeGrafter"/>
</dbReference>
<dbReference type="Proteomes" id="UP001328107">
    <property type="component" value="Unassembled WGS sequence"/>
</dbReference>
<dbReference type="EMBL" id="BTRK01000004">
    <property type="protein sequence ID" value="GMR48341.1"/>
    <property type="molecule type" value="Genomic_DNA"/>
</dbReference>
<keyword evidence="10" id="KW-1185">Reference proteome</keyword>
<dbReference type="InterPro" id="IPR005522">
    <property type="entry name" value="IPK"/>
</dbReference>
<dbReference type="GO" id="GO:0008440">
    <property type="term" value="F:inositol-1,4,5-trisphosphate 3-kinase activity"/>
    <property type="evidence" value="ECO:0007669"/>
    <property type="project" value="TreeGrafter"/>
</dbReference>
<evidence type="ECO:0000256" key="2">
    <source>
        <dbReference type="ARBA" id="ARBA00022679"/>
    </source>
</evidence>
<evidence type="ECO:0000313" key="10">
    <source>
        <dbReference type="Proteomes" id="UP001328107"/>
    </source>
</evidence>
<dbReference type="SUPFAM" id="SSF56104">
    <property type="entry name" value="SAICAR synthase-like"/>
    <property type="match status" value="1"/>
</dbReference>
<keyword evidence="5" id="KW-0067">ATP-binding</keyword>
<comment type="catalytic activity">
    <reaction evidence="7">
        <text>1D-myo-inositol 1,3,4,6-tetrakisphosphate + ATP = 1D-myo-inositol 1,3,4,5,6-pentakisphosphate + ADP + H(+)</text>
        <dbReference type="Rhea" id="RHEA:12717"/>
        <dbReference type="ChEBI" id="CHEBI:15378"/>
        <dbReference type="ChEBI" id="CHEBI:30616"/>
        <dbReference type="ChEBI" id="CHEBI:57660"/>
        <dbReference type="ChEBI" id="CHEBI:57733"/>
        <dbReference type="ChEBI" id="CHEBI:456216"/>
        <dbReference type="EC" id="2.7.1.140"/>
    </reaction>
</comment>